<evidence type="ECO:0000259" key="1">
    <source>
        <dbReference type="Pfam" id="PF13173"/>
    </source>
</evidence>
<proteinExistence type="predicted"/>
<feature type="domain" description="AAA" evidence="1">
    <location>
        <begin position="20"/>
        <end position="131"/>
    </location>
</feature>
<evidence type="ECO:0000313" key="4">
    <source>
        <dbReference type="Proteomes" id="UP000525652"/>
    </source>
</evidence>
<dbReference type="Pfam" id="PF13635">
    <property type="entry name" value="DUF4143"/>
    <property type="match status" value="1"/>
</dbReference>
<dbReference type="InterPro" id="IPR025420">
    <property type="entry name" value="DUF4143"/>
</dbReference>
<evidence type="ECO:0000313" key="3">
    <source>
        <dbReference type="EMBL" id="MBC2602665.1"/>
    </source>
</evidence>
<accession>A0A7X1AZ60</accession>
<sequence>MIERPEWVGRIEKAWKKVSVVWLTGVRRVGKTTLTRHWGGAHYLNCDLPRVRNQLADPELFLGQIPSGIVIFDEIHRTADPAEILKIAADEFPHLKVLATGSSTLTASRKFSDTLTGRKRSVHLLPVLASEMDRFGIPDLTYRLQRGGLPPALLSDEVDLEFYSEWLDSYFARDIQELFNVGKRGGFLRLCALVLRQSGGLAQITSFAKHTGLSRPTVMSYLDILEATHFARTLRPYHAGGRRELLAQPKIYAFDTGFVAHQRGWETLRPEDCGGLLEHLVLDELAASPTLREVHFWRDKQGREIDFVLPLSPGNVVAIECKWSERAFDTRNLDAFRANYPDGETILMTGGNEAGLLRRFGDKQIRVCGIRHFASLIDQIQADSP</sequence>
<dbReference type="RefSeq" id="WP_185693331.1">
    <property type="nucleotide sequence ID" value="NZ_JACHVA010000101.1"/>
</dbReference>
<evidence type="ECO:0000259" key="2">
    <source>
        <dbReference type="Pfam" id="PF13635"/>
    </source>
</evidence>
<reference evidence="3 4" key="1">
    <citation type="submission" date="2020-07" db="EMBL/GenBank/DDBJ databases">
        <authorList>
            <person name="Feng X."/>
        </authorList>
    </citation>
    <scope>NUCLEOTIDE SEQUENCE [LARGE SCALE GENOMIC DNA]</scope>
    <source>
        <strain evidence="3 4">JCM14086</strain>
    </source>
</reference>
<keyword evidence="4" id="KW-1185">Reference proteome</keyword>
<protein>
    <submittedName>
        <fullName evidence="3">ATP-binding protein</fullName>
    </submittedName>
</protein>
<dbReference type="Pfam" id="PF13173">
    <property type="entry name" value="AAA_14"/>
    <property type="match status" value="1"/>
</dbReference>
<name>A0A7X1AZ60_9BACT</name>
<keyword evidence="3" id="KW-0067">ATP-binding</keyword>
<dbReference type="SUPFAM" id="SSF52540">
    <property type="entry name" value="P-loop containing nucleoside triphosphate hydrolases"/>
    <property type="match status" value="1"/>
</dbReference>
<dbReference type="PANTHER" id="PTHR43566:SF1">
    <property type="entry name" value="AAA+ ATPASE DOMAIN-CONTAINING PROTEIN"/>
    <property type="match status" value="1"/>
</dbReference>
<dbReference type="PANTHER" id="PTHR43566">
    <property type="entry name" value="CONSERVED PROTEIN"/>
    <property type="match status" value="1"/>
</dbReference>
<dbReference type="Proteomes" id="UP000525652">
    <property type="component" value="Unassembled WGS sequence"/>
</dbReference>
<dbReference type="EMBL" id="JACHVA010000101">
    <property type="protein sequence ID" value="MBC2602665.1"/>
    <property type="molecule type" value="Genomic_DNA"/>
</dbReference>
<organism evidence="3 4">
    <name type="scientific">Puniceicoccus vermicola</name>
    <dbReference type="NCBI Taxonomy" id="388746"/>
    <lineage>
        <taxon>Bacteria</taxon>
        <taxon>Pseudomonadati</taxon>
        <taxon>Verrucomicrobiota</taxon>
        <taxon>Opitutia</taxon>
        <taxon>Puniceicoccales</taxon>
        <taxon>Puniceicoccaceae</taxon>
        <taxon>Puniceicoccus</taxon>
    </lineage>
</organism>
<dbReference type="InterPro" id="IPR027417">
    <property type="entry name" value="P-loop_NTPase"/>
</dbReference>
<feature type="domain" description="DUF4143" evidence="2">
    <location>
        <begin position="173"/>
        <end position="324"/>
    </location>
</feature>
<dbReference type="GO" id="GO:0005524">
    <property type="term" value="F:ATP binding"/>
    <property type="evidence" value="ECO:0007669"/>
    <property type="project" value="UniProtKB-KW"/>
</dbReference>
<comment type="caution">
    <text evidence="3">The sequence shown here is derived from an EMBL/GenBank/DDBJ whole genome shotgun (WGS) entry which is preliminary data.</text>
</comment>
<dbReference type="AlphaFoldDB" id="A0A7X1AZ60"/>
<gene>
    <name evidence="3" type="ORF">H5P30_12855</name>
</gene>
<keyword evidence="3" id="KW-0547">Nucleotide-binding</keyword>
<dbReference type="InterPro" id="IPR041682">
    <property type="entry name" value="AAA_14"/>
</dbReference>